<evidence type="ECO:0000256" key="5">
    <source>
        <dbReference type="ARBA" id="ARBA00044503"/>
    </source>
</evidence>
<dbReference type="CDD" id="cd16332">
    <property type="entry name" value="Prp-like"/>
    <property type="match status" value="1"/>
</dbReference>
<sequence>MIQITLYRNPQKEYCGFRSSGHAGFARAGQDIVCASVSVLIINTINSIETYTKDKFSVVSDDRKGLIDYQLKDRPSKEAELLLKAMALGLQQLADDKHYARYIDLTFEEV</sequence>
<dbReference type="GO" id="GO:0008234">
    <property type="term" value="F:cysteine-type peptidase activity"/>
    <property type="evidence" value="ECO:0007669"/>
    <property type="project" value="UniProtKB-KW"/>
</dbReference>
<dbReference type="PANTHER" id="PTHR39178">
    <property type="entry name" value="HYPOTHETICAL RIBOSOME-ASSOCIATED PROTEIN"/>
    <property type="match status" value="1"/>
</dbReference>
<dbReference type="GO" id="GO:0042254">
    <property type="term" value="P:ribosome biogenesis"/>
    <property type="evidence" value="ECO:0007669"/>
    <property type="project" value="UniProtKB-KW"/>
</dbReference>
<dbReference type="AlphaFoldDB" id="A0A6N7UQR4"/>
<dbReference type="InterPro" id="IPR036764">
    <property type="entry name" value="Peptidase_Prp_sf"/>
</dbReference>
<evidence type="ECO:0000313" key="8">
    <source>
        <dbReference type="Proteomes" id="UP000434409"/>
    </source>
</evidence>
<evidence type="ECO:0000313" key="7">
    <source>
        <dbReference type="EMBL" id="MSR92901.1"/>
    </source>
</evidence>
<dbReference type="RefSeq" id="WP_154475477.1">
    <property type="nucleotide sequence ID" value="NZ_VULY01000018.1"/>
</dbReference>
<dbReference type="EMBL" id="VULY01000018">
    <property type="protein sequence ID" value="MSR92901.1"/>
    <property type="molecule type" value="Genomic_DNA"/>
</dbReference>
<accession>A0A6N7UQR4</accession>
<keyword evidence="2 7" id="KW-0645">Protease</keyword>
<comment type="similarity">
    <text evidence="5">Belongs to the Prp family.</text>
</comment>
<keyword evidence="8" id="KW-1185">Reference proteome</keyword>
<keyword evidence="1" id="KW-0690">Ribosome biogenesis</keyword>
<gene>
    <name evidence="7" type="ORF">FYJ34_01080</name>
</gene>
<evidence type="ECO:0000256" key="6">
    <source>
        <dbReference type="ARBA" id="ARBA00044538"/>
    </source>
</evidence>
<dbReference type="InterPro" id="IPR007422">
    <property type="entry name" value="Peptidase_Prp"/>
</dbReference>
<dbReference type="Pfam" id="PF04327">
    <property type="entry name" value="Peptidase_Prp"/>
    <property type="match status" value="1"/>
</dbReference>
<organism evidence="7 8">
    <name type="scientific">Suipraeoptans intestinalis</name>
    <dbReference type="NCBI Taxonomy" id="2606628"/>
    <lineage>
        <taxon>Bacteria</taxon>
        <taxon>Bacillati</taxon>
        <taxon>Bacillota</taxon>
        <taxon>Clostridia</taxon>
        <taxon>Lachnospirales</taxon>
        <taxon>Lachnospiraceae</taxon>
        <taxon>Suipraeoptans</taxon>
    </lineage>
</organism>
<keyword evidence="4" id="KW-0788">Thiol protease</keyword>
<name>A0A6N7UQR4_9FIRM</name>
<protein>
    <recommendedName>
        <fullName evidence="6">Ribosomal processing cysteine protease Prp</fullName>
    </recommendedName>
</protein>
<dbReference type="Gene3D" id="3.30.70.1490">
    <property type="entry name" value="Cysteine protease Prp"/>
    <property type="match status" value="1"/>
</dbReference>
<dbReference type="Proteomes" id="UP000434409">
    <property type="component" value="Unassembled WGS sequence"/>
</dbReference>
<dbReference type="SUPFAM" id="SSF118010">
    <property type="entry name" value="TM1457-like"/>
    <property type="match status" value="1"/>
</dbReference>
<evidence type="ECO:0000256" key="1">
    <source>
        <dbReference type="ARBA" id="ARBA00022517"/>
    </source>
</evidence>
<reference evidence="7 8" key="1">
    <citation type="submission" date="2019-08" db="EMBL/GenBank/DDBJ databases">
        <title>In-depth cultivation of the pig gut microbiome towards novel bacterial diversity and tailored functional studies.</title>
        <authorList>
            <person name="Wylensek D."/>
            <person name="Hitch T.C.A."/>
            <person name="Clavel T."/>
        </authorList>
    </citation>
    <scope>NUCLEOTIDE SEQUENCE [LARGE SCALE GENOMIC DNA]</scope>
    <source>
        <strain evidence="7 8">68-1-5</strain>
    </source>
</reference>
<dbReference type="GO" id="GO:0006508">
    <property type="term" value="P:proteolysis"/>
    <property type="evidence" value="ECO:0007669"/>
    <property type="project" value="UniProtKB-KW"/>
</dbReference>
<evidence type="ECO:0000256" key="3">
    <source>
        <dbReference type="ARBA" id="ARBA00022801"/>
    </source>
</evidence>
<evidence type="ECO:0000256" key="2">
    <source>
        <dbReference type="ARBA" id="ARBA00022670"/>
    </source>
</evidence>
<proteinExistence type="inferred from homology"/>
<dbReference type="PANTHER" id="PTHR39178:SF1">
    <property type="entry name" value="RIBOSOMAL-PROCESSING CYSTEINE PROTEASE PRP"/>
    <property type="match status" value="1"/>
</dbReference>
<keyword evidence="3" id="KW-0378">Hydrolase</keyword>
<evidence type="ECO:0000256" key="4">
    <source>
        <dbReference type="ARBA" id="ARBA00022807"/>
    </source>
</evidence>
<comment type="caution">
    <text evidence="7">The sequence shown here is derived from an EMBL/GenBank/DDBJ whole genome shotgun (WGS) entry which is preliminary data.</text>
</comment>